<evidence type="ECO:0000313" key="3">
    <source>
        <dbReference type="EMBL" id="AGW13641.1"/>
    </source>
</evidence>
<name>T2GBZ8_MEGG1</name>
<sequence>MIKKIILHNFMAHGHSEIALAEGVTVLTGPNNTGKSAVVEALRCLSENPALGRAFIRHGKKQATVAVELEDGTLLRWHRKKTTSWYEIERPGQEPESFYKMGQGKAPPQVLELLRIQPVDIDDKNRVDVHLSDQRTPIFLIDRPPAQVAHFFAASSEGAHLLAMQDLLKSKIRDAKKDRQTLQLAQQAQRGMLDRLAALPDIALALEAAEAEEHELTALAAALPRLAQCVTQMRQLRERRALLARRRLVLEPLDLPPTLEPVDRLLRHLARRAELAATQQSLLGRRHVLEPLAGPSGLEPVRPLARHLADRQALAMRTTRLERRKTVLQALDEPPALAEAARPAALLQQWRDLAQRQAAARGRGDALETLNPPPVLEPVAPLAAMLQALRRLNVQREQARQRRQAAESALVAQREAVAARLEAIGHCPTCGQVLSRATLDEFLEGGHGH</sequence>
<evidence type="ECO:0000259" key="2">
    <source>
        <dbReference type="Pfam" id="PF13175"/>
    </source>
</evidence>
<dbReference type="OrthoDB" id="267455at2"/>
<dbReference type="Proteomes" id="UP000016587">
    <property type="component" value="Chromosome"/>
</dbReference>
<reference evidence="3 4" key="1">
    <citation type="journal article" date="2013" name="J. Bacteriol.">
        <title>Roles of HynAB and Ech, the only two hydrogenases found in the model sulfate reducer Desulfovibrio gigas.</title>
        <authorList>
            <person name="Morais-Silva F.O."/>
            <person name="Santos C.I."/>
            <person name="Rodrigues R."/>
            <person name="Pereira I.A."/>
            <person name="Rodrigues-Pousada C."/>
        </authorList>
    </citation>
    <scope>NUCLEOTIDE SEQUENCE [LARGE SCALE GENOMIC DNA]</scope>
    <source>
        <strain evidence="4">ATCC 19364 / DSM 1382 / NCIMB 9332 / VKM B-1759</strain>
    </source>
</reference>
<dbReference type="Gene3D" id="3.40.50.300">
    <property type="entry name" value="P-loop containing nucleotide triphosphate hydrolases"/>
    <property type="match status" value="1"/>
</dbReference>
<organism evidence="3 4">
    <name type="scientific">Megalodesulfovibrio gigas (strain ATCC 19364 / DSM 1382 / NCIMB 9332 / VKM B-1759)</name>
    <name type="common">Desulfovibrio gigas</name>
    <dbReference type="NCBI Taxonomy" id="1121448"/>
    <lineage>
        <taxon>Bacteria</taxon>
        <taxon>Pseudomonadati</taxon>
        <taxon>Thermodesulfobacteriota</taxon>
        <taxon>Desulfovibrionia</taxon>
        <taxon>Desulfovibrionales</taxon>
        <taxon>Desulfovibrionaceae</taxon>
        <taxon>Megalodesulfovibrio</taxon>
    </lineage>
</organism>
<evidence type="ECO:0000313" key="4">
    <source>
        <dbReference type="Proteomes" id="UP000016587"/>
    </source>
</evidence>
<keyword evidence="1" id="KW-0175">Coiled coil</keyword>
<dbReference type="STRING" id="1121448.DGI_1848"/>
<feature type="domain" description="Endonuclease GajA/Old nuclease/RecF-like AAA" evidence="2">
    <location>
        <begin position="1"/>
        <end position="48"/>
    </location>
</feature>
<accession>T2GBZ8</accession>
<dbReference type="eggNOG" id="COG0497">
    <property type="taxonomic scope" value="Bacteria"/>
</dbReference>
<dbReference type="PATRIC" id="fig|1121448.10.peg.1814"/>
<dbReference type="KEGG" id="dgg:DGI_1848"/>
<dbReference type="InterPro" id="IPR041685">
    <property type="entry name" value="AAA_GajA/Old/RecF-like"/>
</dbReference>
<protein>
    <submittedName>
        <fullName evidence="3">Putative DNA repair ATPase-like protein</fullName>
    </submittedName>
</protein>
<feature type="coiled-coil region" evidence="1">
    <location>
        <begin position="382"/>
        <end position="416"/>
    </location>
</feature>
<dbReference type="SUPFAM" id="SSF52540">
    <property type="entry name" value="P-loop containing nucleoside triphosphate hydrolases"/>
    <property type="match status" value="1"/>
</dbReference>
<dbReference type="Pfam" id="PF13175">
    <property type="entry name" value="AAA_15"/>
    <property type="match status" value="1"/>
</dbReference>
<proteinExistence type="predicted"/>
<dbReference type="HOGENOM" id="CLU_613535_0_0_7"/>
<dbReference type="AlphaFoldDB" id="T2GBZ8"/>
<gene>
    <name evidence="3" type="ORF">DGI_1848</name>
</gene>
<dbReference type="EMBL" id="CP006585">
    <property type="protein sequence ID" value="AGW13641.1"/>
    <property type="molecule type" value="Genomic_DNA"/>
</dbReference>
<reference evidence="4" key="2">
    <citation type="submission" date="2013-07" db="EMBL/GenBank/DDBJ databases">
        <authorList>
            <person name="Morais-Silva F.O."/>
            <person name="Rezende A.M."/>
            <person name="Pimentel C."/>
            <person name="Resende D.M."/>
            <person name="Santos C.I."/>
            <person name="Clemente C."/>
            <person name="de Oliveira L.M."/>
            <person name="da Silva S.M."/>
            <person name="Costa D.A."/>
            <person name="Varela-Raposo A."/>
            <person name="Horacio E.C.A."/>
            <person name="Matos M."/>
            <person name="Flores O."/>
            <person name="Ruiz J.C."/>
            <person name="Rodrigues-Pousada C."/>
        </authorList>
    </citation>
    <scope>NUCLEOTIDE SEQUENCE [LARGE SCALE GENOMIC DNA]</scope>
    <source>
        <strain evidence="4">ATCC 19364 / DSM 1382 / NCIMB 9332 / VKM B-1759</strain>
    </source>
</reference>
<keyword evidence="4" id="KW-1185">Reference proteome</keyword>
<dbReference type="InterPro" id="IPR027417">
    <property type="entry name" value="P-loop_NTPase"/>
</dbReference>
<dbReference type="RefSeq" id="WP_021760522.1">
    <property type="nucleotide sequence ID" value="NC_022444.1"/>
</dbReference>
<evidence type="ECO:0000256" key="1">
    <source>
        <dbReference type="SAM" id="Coils"/>
    </source>
</evidence>